<evidence type="ECO:0000313" key="2">
    <source>
        <dbReference type="EMBL" id="MDQ0230354.1"/>
    </source>
</evidence>
<organism evidence="2 3">
    <name type="scientific">Metabacillus malikii</name>
    <dbReference type="NCBI Taxonomy" id="1504265"/>
    <lineage>
        <taxon>Bacteria</taxon>
        <taxon>Bacillati</taxon>
        <taxon>Bacillota</taxon>
        <taxon>Bacilli</taxon>
        <taxon>Bacillales</taxon>
        <taxon>Bacillaceae</taxon>
        <taxon>Metabacillus</taxon>
    </lineage>
</organism>
<name>A0ABT9ZDP4_9BACI</name>
<accession>A0ABT9ZDP4</accession>
<sequence length="75" mass="8958">MRIFMLLIVFTLVTAFVTLIDVYLYESDFFTEYMAILKIDKGTNEWMVSYFLLAGFLYTVVAEVQKRIKRKRKQS</sequence>
<keyword evidence="1" id="KW-1133">Transmembrane helix</keyword>
<dbReference type="Proteomes" id="UP001234495">
    <property type="component" value="Unassembled WGS sequence"/>
</dbReference>
<evidence type="ECO:0000256" key="1">
    <source>
        <dbReference type="SAM" id="Phobius"/>
    </source>
</evidence>
<comment type="caution">
    <text evidence="2">The sequence shown here is derived from an EMBL/GenBank/DDBJ whole genome shotgun (WGS) entry which is preliminary data.</text>
</comment>
<gene>
    <name evidence="2" type="ORF">J2S19_001608</name>
</gene>
<dbReference type="RefSeq" id="WP_307339499.1">
    <property type="nucleotide sequence ID" value="NZ_JAUSUD010000005.1"/>
</dbReference>
<keyword evidence="1" id="KW-0472">Membrane</keyword>
<keyword evidence="3" id="KW-1185">Reference proteome</keyword>
<proteinExistence type="predicted"/>
<reference evidence="2 3" key="1">
    <citation type="submission" date="2023-07" db="EMBL/GenBank/DDBJ databases">
        <title>Genomic Encyclopedia of Type Strains, Phase IV (KMG-IV): sequencing the most valuable type-strain genomes for metagenomic binning, comparative biology and taxonomic classification.</title>
        <authorList>
            <person name="Goeker M."/>
        </authorList>
    </citation>
    <scope>NUCLEOTIDE SEQUENCE [LARGE SCALE GENOMIC DNA]</scope>
    <source>
        <strain evidence="2 3">DSM 29005</strain>
    </source>
</reference>
<keyword evidence="1" id="KW-0812">Transmembrane</keyword>
<protein>
    <submittedName>
        <fullName evidence="2">Uncharacterized protein</fullName>
    </submittedName>
</protein>
<evidence type="ECO:0000313" key="3">
    <source>
        <dbReference type="Proteomes" id="UP001234495"/>
    </source>
</evidence>
<feature type="transmembrane region" description="Helical" evidence="1">
    <location>
        <begin position="46"/>
        <end position="64"/>
    </location>
</feature>
<dbReference type="EMBL" id="JAUSUD010000005">
    <property type="protein sequence ID" value="MDQ0230354.1"/>
    <property type="molecule type" value="Genomic_DNA"/>
</dbReference>